<evidence type="ECO:0000256" key="5">
    <source>
        <dbReference type="ARBA" id="ARBA00015611"/>
    </source>
</evidence>
<evidence type="ECO:0000256" key="13">
    <source>
        <dbReference type="ARBA" id="ARBA00031533"/>
    </source>
</evidence>
<dbReference type="CDD" id="cd09602">
    <property type="entry name" value="M1_APN"/>
    <property type="match status" value="1"/>
</dbReference>
<evidence type="ECO:0000259" key="14">
    <source>
        <dbReference type="Pfam" id="PF01433"/>
    </source>
</evidence>
<protein>
    <recommendedName>
        <fullName evidence="5">Aminopeptidase N</fullName>
        <ecNumber evidence="4">3.4.11.2</ecNumber>
    </recommendedName>
    <alternativeName>
        <fullName evidence="12">Alanine aminopeptidase</fullName>
    </alternativeName>
    <alternativeName>
        <fullName evidence="13">Lysyl aminopeptidase</fullName>
    </alternativeName>
</protein>
<keyword evidence="9 17" id="KW-0378">Hydrolase</keyword>
<dbReference type="InterPro" id="IPR024571">
    <property type="entry name" value="ERAP1-like_C_dom"/>
</dbReference>
<evidence type="ECO:0000256" key="11">
    <source>
        <dbReference type="ARBA" id="ARBA00023049"/>
    </source>
</evidence>
<evidence type="ECO:0000256" key="2">
    <source>
        <dbReference type="ARBA" id="ARBA00001947"/>
    </source>
</evidence>
<comment type="catalytic activity">
    <reaction evidence="1">
        <text>Release of an N-terminal amino acid, Xaa-|-Yaa- from a peptide, amide or arylamide. Xaa is preferably Ala, but may be most amino acids including Pro (slow action). When a terminal hydrophobic residue is followed by a prolyl residue, the two may be released as an intact Xaa-Pro dipeptide.</text>
        <dbReference type="EC" id="3.4.11.2"/>
    </reaction>
</comment>
<dbReference type="RefSeq" id="WP_307248836.1">
    <property type="nucleotide sequence ID" value="NZ_JAUSQZ010000001.1"/>
</dbReference>
<dbReference type="InterPro" id="IPR027268">
    <property type="entry name" value="Peptidase_M4/M1_CTD_sf"/>
</dbReference>
<dbReference type="Pfam" id="PF11838">
    <property type="entry name" value="ERAP1_C"/>
    <property type="match status" value="1"/>
</dbReference>
<proteinExistence type="inferred from homology"/>
<feature type="domain" description="ERAP1-like C-terminal" evidence="15">
    <location>
        <begin position="525"/>
        <end position="851"/>
    </location>
</feature>
<comment type="cofactor">
    <cofactor evidence="2">
        <name>Zn(2+)</name>
        <dbReference type="ChEBI" id="CHEBI:29105"/>
    </cofactor>
</comment>
<dbReference type="PRINTS" id="PR00756">
    <property type="entry name" value="ALADIPTASE"/>
</dbReference>
<evidence type="ECO:0000313" key="17">
    <source>
        <dbReference type="EMBL" id="MDP9830037.1"/>
    </source>
</evidence>
<keyword evidence="10" id="KW-0862">Zinc</keyword>
<evidence type="ECO:0000313" key="18">
    <source>
        <dbReference type="Proteomes" id="UP001235712"/>
    </source>
</evidence>
<dbReference type="SUPFAM" id="SSF63737">
    <property type="entry name" value="Leukotriene A4 hydrolase N-terminal domain"/>
    <property type="match status" value="1"/>
</dbReference>
<dbReference type="EC" id="3.4.11.2" evidence="4"/>
<gene>
    <name evidence="17" type="ORF">J2S57_005786</name>
</gene>
<accession>A0ABT9PBG0</accession>
<evidence type="ECO:0000256" key="8">
    <source>
        <dbReference type="ARBA" id="ARBA00022723"/>
    </source>
</evidence>
<evidence type="ECO:0000256" key="12">
    <source>
        <dbReference type="ARBA" id="ARBA00029811"/>
    </source>
</evidence>
<keyword evidence="11" id="KW-0482">Metalloprotease</keyword>
<dbReference type="EMBL" id="JAUSQZ010000001">
    <property type="protein sequence ID" value="MDP9830037.1"/>
    <property type="molecule type" value="Genomic_DNA"/>
</dbReference>
<evidence type="ECO:0000256" key="1">
    <source>
        <dbReference type="ARBA" id="ARBA00000098"/>
    </source>
</evidence>
<evidence type="ECO:0000256" key="6">
    <source>
        <dbReference type="ARBA" id="ARBA00022438"/>
    </source>
</evidence>
<keyword evidence="18" id="KW-1185">Reference proteome</keyword>
<dbReference type="NCBIfam" id="TIGR02412">
    <property type="entry name" value="pepN_strep_liv"/>
    <property type="match status" value="1"/>
</dbReference>
<evidence type="ECO:0000256" key="9">
    <source>
        <dbReference type="ARBA" id="ARBA00022801"/>
    </source>
</evidence>
<evidence type="ECO:0000256" key="10">
    <source>
        <dbReference type="ARBA" id="ARBA00022833"/>
    </source>
</evidence>
<dbReference type="Pfam" id="PF17900">
    <property type="entry name" value="Peptidase_M1_N"/>
    <property type="match status" value="1"/>
</dbReference>
<dbReference type="InterPro" id="IPR012778">
    <property type="entry name" value="Pept_M1_aminopeptidase"/>
</dbReference>
<dbReference type="PANTHER" id="PTHR11533:SF174">
    <property type="entry name" value="PUROMYCIN-SENSITIVE AMINOPEPTIDASE-RELATED"/>
    <property type="match status" value="1"/>
</dbReference>
<keyword evidence="7" id="KW-0645">Protease</keyword>
<sequence>MAGNLTRDEAAERSRLLTVHTYSVDLDLTAGPDTFRSTTVAQFACAQAGATTFAELTGATVLEAFLNDTPLEADGGRIPLPGLRGENTFRVVADVAYSHTGQGLHRFVDPVDERVYLHSQFATADAQRMFACFDQPDLKARYAFTVTAPADWEVVSNAPATAVEDVEGGRRWTFAPTDVLSTYLAAIVAGPYHVVQGEYRGDPLGTGEIVVPLRALCRRSLAPHFDAEEILDVTRRGLDFFQAAFGMAYPFGKYDQAFVPEFNLGAMENPGCVTFTETYVFRSRVTDAEHERRASTILHEMSHMWFGDLVTMQWWDDLWLNESFATYAAAISQAGATRWSDAWGTFADSAKARAYRQDQLSTTHPIAADITDIRSMEVNFDAITYQKGASVLKQLVATIGTETFLSALRRYFARHAWGTATLDDLLTALTEETGRDMTGWSAQWLETTGPNTLRAEFTLSDGLFSSFAVVQTAPDEHPTLRSHRIAIGLYDDREGVLTRRHRVELEVSGERTEVPELVGLARGDLVLVNDDDLTYAKVRLDETSLQTVLTSIGRIGDPLAQAVCWTIVWDLVRDAELSPARYAEVVLGGVASVTNASVRRTLLAQVVTAVKQYLPAPSRSAALERLAAGLLDRAAAAQPGSPEQLGLARAFVASATSAQQLAVLEELVLADAPVTSTGPVASTGPVVADGGPLAGLVVDTDVRWSVLRRLVVTGRAGQEQIDAELRRDPTDKGKVQAAWCRAAIPTAEAKAQAWQSFAAGEQPLNAQAAALEGFFAAEHTELVERWAPAYFEVLSAVADVWPSERTQAFAKFAYPSAHAEADLPALTQQYLTQAEPPAWLRRLVLEGRDEVVRARQILARG</sequence>
<dbReference type="InterPro" id="IPR045357">
    <property type="entry name" value="Aminopeptidase_N-like_N"/>
</dbReference>
<dbReference type="InterPro" id="IPR001930">
    <property type="entry name" value="Peptidase_M1"/>
</dbReference>
<dbReference type="Gene3D" id="1.10.390.10">
    <property type="entry name" value="Neutral Protease Domain 2"/>
    <property type="match status" value="1"/>
</dbReference>
<name>A0ABT9PBG0_9ACTN</name>
<evidence type="ECO:0000256" key="7">
    <source>
        <dbReference type="ARBA" id="ARBA00022670"/>
    </source>
</evidence>
<dbReference type="InterPro" id="IPR042097">
    <property type="entry name" value="Aminopeptidase_N-like_N_sf"/>
</dbReference>
<dbReference type="GO" id="GO:0016285">
    <property type="term" value="F:alanyl aminopeptidase activity"/>
    <property type="evidence" value="ECO:0007669"/>
    <property type="project" value="UniProtKB-EC"/>
</dbReference>
<dbReference type="Pfam" id="PF01433">
    <property type="entry name" value="Peptidase_M1"/>
    <property type="match status" value="1"/>
</dbReference>
<dbReference type="InterPro" id="IPR014782">
    <property type="entry name" value="Peptidase_M1_dom"/>
</dbReference>
<keyword evidence="8" id="KW-0479">Metal-binding</keyword>
<evidence type="ECO:0000256" key="4">
    <source>
        <dbReference type="ARBA" id="ARBA00012564"/>
    </source>
</evidence>
<dbReference type="SUPFAM" id="SSF55486">
    <property type="entry name" value="Metalloproteases ('zincins'), catalytic domain"/>
    <property type="match status" value="1"/>
</dbReference>
<organism evidence="17 18">
    <name type="scientific">Kineosporia succinea</name>
    <dbReference type="NCBI Taxonomy" id="84632"/>
    <lineage>
        <taxon>Bacteria</taxon>
        <taxon>Bacillati</taxon>
        <taxon>Actinomycetota</taxon>
        <taxon>Actinomycetes</taxon>
        <taxon>Kineosporiales</taxon>
        <taxon>Kineosporiaceae</taxon>
        <taxon>Kineosporia</taxon>
    </lineage>
</organism>
<reference evidence="17 18" key="1">
    <citation type="submission" date="2023-07" db="EMBL/GenBank/DDBJ databases">
        <title>Sequencing the genomes of 1000 actinobacteria strains.</title>
        <authorList>
            <person name="Klenk H.-P."/>
        </authorList>
    </citation>
    <scope>NUCLEOTIDE SEQUENCE [LARGE SCALE GENOMIC DNA]</scope>
    <source>
        <strain evidence="17 18">DSM 44388</strain>
    </source>
</reference>
<evidence type="ECO:0000259" key="15">
    <source>
        <dbReference type="Pfam" id="PF11838"/>
    </source>
</evidence>
<evidence type="ECO:0000259" key="16">
    <source>
        <dbReference type="Pfam" id="PF17900"/>
    </source>
</evidence>
<comment type="similarity">
    <text evidence="3">Belongs to the peptidase M1 family.</text>
</comment>
<dbReference type="Proteomes" id="UP001235712">
    <property type="component" value="Unassembled WGS sequence"/>
</dbReference>
<feature type="domain" description="Aminopeptidase N-like N-terminal" evidence="16">
    <location>
        <begin position="107"/>
        <end position="184"/>
    </location>
</feature>
<dbReference type="InterPro" id="IPR050344">
    <property type="entry name" value="Peptidase_M1_aminopeptidases"/>
</dbReference>
<dbReference type="Gene3D" id="2.60.40.1730">
    <property type="entry name" value="tricorn interacting facor f3 domain"/>
    <property type="match status" value="1"/>
</dbReference>
<dbReference type="PANTHER" id="PTHR11533">
    <property type="entry name" value="PROTEASE M1 ZINC METALLOPROTEASE"/>
    <property type="match status" value="1"/>
</dbReference>
<keyword evidence="6 17" id="KW-0031">Aminopeptidase</keyword>
<comment type="caution">
    <text evidence="17">The sequence shown here is derived from an EMBL/GenBank/DDBJ whole genome shotgun (WGS) entry which is preliminary data.</text>
</comment>
<evidence type="ECO:0000256" key="3">
    <source>
        <dbReference type="ARBA" id="ARBA00010136"/>
    </source>
</evidence>
<feature type="domain" description="Peptidase M1 membrane alanine aminopeptidase" evidence="14">
    <location>
        <begin position="231"/>
        <end position="444"/>
    </location>
</feature>